<protein>
    <recommendedName>
        <fullName evidence="2">Poly A polymerase head domain-containing protein</fullName>
    </recommendedName>
</protein>
<dbReference type="InterPro" id="IPR043519">
    <property type="entry name" value="NT_sf"/>
</dbReference>
<accession>X0SZE7</accession>
<sequence length="212" mass="24640">MVNLKIQKMKRDLRARLGRFVATDSKRHYPHLYSVLEDIRNNNYPAFLCGGAVRDMLLCNNSIPRDLDIILGYVSRERLETLFPDHIKGETSLGGLKLQVKDWSIDMWPIQDTWAFKEGKVTGKGFSDYPKITFLNIDAIAIQLFSKRRQKREIYSKGFFEAIAERTIELNFEENPAPAKCIVRALRIANKFKFVIGPRLARYMISYTNQME</sequence>
<organism evidence="1">
    <name type="scientific">marine sediment metagenome</name>
    <dbReference type="NCBI Taxonomy" id="412755"/>
    <lineage>
        <taxon>unclassified sequences</taxon>
        <taxon>metagenomes</taxon>
        <taxon>ecological metagenomes</taxon>
    </lineage>
</organism>
<comment type="caution">
    <text evidence="1">The sequence shown here is derived from an EMBL/GenBank/DDBJ whole genome shotgun (WGS) entry which is preliminary data.</text>
</comment>
<proteinExistence type="predicted"/>
<dbReference type="SUPFAM" id="SSF81301">
    <property type="entry name" value="Nucleotidyltransferase"/>
    <property type="match status" value="1"/>
</dbReference>
<evidence type="ECO:0000313" key="1">
    <source>
        <dbReference type="EMBL" id="GAF81317.1"/>
    </source>
</evidence>
<evidence type="ECO:0008006" key="2">
    <source>
        <dbReference type="Google" id="ProtNLM"/>
    </source>
</evidence>
<reference evidence="1" key="1">
    <citation type="journal article" date="2014" name="Front. Microbiol.">
        <title>High frequency of phylogenetically diverse reductive dehalogenase-homologous genes in deep subseafloor sedimentary metagenomes.</title>
        <authorList>
            <person name="Kawai M."/>
            <person name="Futagami T."/>
            <person name="Toyoda A."/>
            <person name="Takaki Y."/>
            <person name="Nishi S."/>
            <person name="Hori S."/>
            <person name="Arai W."/>
            <person name="Tsubouchi T."/>
            <person name="Morono Y."/>
            <person name="Uchiyama I."/>
            <person name="Ito T."/>
            <person name="Fujiyama A."/>
            <person name="Inagaki F."/>
            <person name="Takami H."/>
        </authorList>
    </citation>
    <scope>NUCLEOTIDE SEQUENCE</scope>
    <source>
        <strain evidence="1">Expedition CK06-06</strain>
    </source>
</reference>
<dbReference type="EMBL" id="BARS01004638">
    <property type="protein sequence ID" value="GAF81317.1"/>
    <property type="molecule type" value="Genomic_DNA"/>
</dbReference>
<dbReference type="AlphaFoldDB" id="X0SZE7"/>
<feature type="non-terminal residue" evidence="1">
    <location>
        <position position="212"/>
    </location>
</feature>
<dbReference type="Gene3D" id="3.30.460.10">
    <property type="entry name" value="Beta Polymerase, domain 2"/>
    <property type="match status" value="1"/>
</dbReference>
<name>X0SZE7_9ZZZZ</name>
<gene>
    <name evidence="1" type="ORF">S01H1_09073</name>
</gene>